<proteinExistence type="predicted"/>
<dbReference type="GO" id="GO:0045892">
    <property type="term" value="P:negative regulation of DNA-templated transcription"/>
    <property type="evidence" value="ECO:0007669"/>
    <property type="project" value="InterPro"/>
</dbReference>
<evidence type="ECO:0000256" key="4">
    <source>
        <dbReference type="PROSITE-ProRule" id="PRU00335"/>
    </source>
</evidence>
<sequence length="261" mass="28577">MVVFAGQGDARRSLSLLWGTEPAEQTRPGPKPALTAETIAAAAIELADEKGMAALSMRAVGERLGRTAMALYTYVPGKSELIDLMYDRAHAELSGDYPADDGWRGAVTAWAEDLWRFYQRHPWLLQVSQVRPVQGPHEFAVLEKLLTILDTSGLSAAVLRRVVGTLFHFVRGAAQTVAEARLAARSTGVSNDDWWHSRAAVMAEVVPDFAERFPTLVRLGRDDTFQLDPGRPYLEQQAEETFAVGLTVLLDGIESAVARSS</sequence>
<feature type="domain" description="HTH tetR-type" evidence="5">
    <location>
        <begin position="33"/>
        <end position="93"/>
    </location>
</feature>
<gene>
    <name evidence="6" type="ORF">EWH70_19975</name>
</gene>
<dbReference type="OrthoDB" id="2570341at2"/>
<dbReference type="Pfam" id="PF00440">
    <property type="entry name" value="TetR_N"/>
    <property type="match status" value="1"/>
</dbReference>
<name>A0A4Q7J510_9PSEU</name>
<comment type="caution">
    <text evidence="6">The sequence shown here is derived from an EMBL/GenBank/DDBJ whole genome shotgun (WGS) entry which is preliminary data.</text>
</comment>
<dbReference type="RefSeq" id="WP_130476991.1">
    <property type="nucleotide sequence ID" value="NZ_SFCC01000010.1"/>
</dbReference>
<evidence type="ECO:0000313" key="6">
    <source>
        <dbReference type="EMBL" id="RZQ61898.1"/>
    </source>
</evidence>
<dbReference type="GO" id="GO:0003700">
    <property type="term" value="F:DNA-binding transcription factor activity"/>
    <property type="evidence" value="ECO:0007669"/>
    <property type="project" value="TreeGrafter"/>
</dbReference>
<evidence type="ECO:0000256" key="2">
    <source>
        <dbReference type="ARBA" id="ARBA00023125"/>
    </source>
</evidence>
<evidence type="ECO:0000256" key="1">
    <source>
        <dbReference type="ARBA" id="ARBA00023015"/>
    </source>
</evidence>
<dbReference type="SUPFAM" id="SSF48498">
    <property type="entry name" value="Tetracyclin repressor-like, C-terminal domain"/>
    <property type="match status" value="1"/>
</dbReference>
<keyword evidence="7" id="KW-1185">Reference proteome</keyword>
<keyword evidence="1" id="KW-0805">Transcription regulation</keyword>
<dbReference type="Gene3D" id="1.10.10.60">
    <property type="entry name" value="Homeodomain-like"/>
    <property type="match status" value="1"/>
</dbReference>
<dbReference type="InterPro" id="IPR001647">
    <property type="entry name" value="HTH_TetR"/>
</dbReference>
<accession>A0A4Q7J510</accession>
<feature type="DNA-binding region" description="H-T-H motif" evidence="4">
    <location>
        <begin position="56"/>
        <end position="75"/>
    </location>
</feature>
<dbReference type="InterPro" id="IPR050109">
    <property type="entry name" value="HTH-type_TetR-like_transc_reg"/>
</dbReference>
<evidence type="ECO:0000259" key="5">
    <source>
        <dbReference type="PROSITE" id="PS50977"/>
    </source>
</evidence>
<keyword evidence="2 4" id="KW-0238">DNA-binding</keyword>
<evidence type="ECO:0000256" key="3">
    <source>
        <dbReference type="ARBA" id="ARBA00023163"/>
    </source>
</evidence>
<dbReference type="InterPro" id="IPR009057">
    <property type="entry name" value="Homeodomain-like_sf"/>
</dbReference>
<keyword evidence="3" id="KW-0804">Transcription</keyword>
<dbReference type="InterPro" id="IPR004111">
    <property type="entry name" value="Repressor_TetR_C"/>
</dbReference>
<evidence type="ECO:0000313" key="7">
    <source>
        <dbReference type="Proteomes" id="UP000292003"/>
    </source>
</evidence>
<dbReference type="GO" id="GO:0000976">
    <property type="term" value="F:transcription cis-regulatory region binding"/>
    <property type="evidence" value="ECO:0007669"/>
    <property type="project" value="TreeGrafter"/>
</dbReference>
<dbReference type="PANTHER" id="PTHR30055:SF151">
    <property type="entry name" value="TRANSCRIPTIONAL REGULATORY PROTEIN"/>
    <property type="match status" value="1"/>
</dbReference>
<organism evidence="6 7">
    <name type="scientific">Amycolatopsis suaedae</name>
    <dbReference type="NCBI Taxonomy" id="2510978"/>
    <lineage>
        <taxon>Bacteria</taxon>
        <taxon>Bacillati</taxon>
        <taxon>Actinomycetota</taxon>
        <taxon>Actinomycetes</taxon>
        <taxon>Pseudonocardiales</taxon>
        <taxon>Pseudonocardiaceae</taxon>
        <taxon>Amycolatopsis</taxon>
    </lineage>
</organism>
<dbReference type="AlphaFoldDB" id="A0A4Q7J510"/>
<dbReference type="EMBL" id="SFCC01000010">
    <property type="protein sequence ID" value="RZQ61898.1"/>
    <property type="molecule type" value="Genomic_DNA"/>
</dbReference>
<dbReference type="Pfam" id="PF02909">
    <property type="entry name" value="TetR_C_1"/>
    <property type="match status" value="1"/>
</dbReference>
<dbReference type="InterPro" id="IPR036271">
    <property type="entry name" value="Tet_transcr_reg_TetR-rel_C_sf"/>
</dbReference>
<dbReference type="Proteomes" id="UP000292003">
    <property type="component" value="Unassembled WGS sequence"/>
</dbReference>
<protein>
    <submittedName>
        <fullName evidence="6">TetR family transcriptional regulator</fullName>
    </submittedName>
</protein>
<dbReference type="Gene3D" id="1.10.357.10">
    <property type="entry name" value="Tetracycline Repressor, domain 2"/>
    <property type="match status" value="1"/>
</dbReference>
<dbReference type="PROSITE" id="PS50977">
    <property type="entry name" value="HTH_TETR_2"/>
    <property type="match status" value="1"/>
</dbReference>
<reference evidence="6 7" key="1">
    <citation type="submission" date="2019-02" db="EMBL/GenBank/DDBJ databases">
        <title>Draft genome sequence of Amycolatopsis sp. 8-3EHSu isolated from roots of Suaeda maritima.</title>
        <authorList>
            <person name="Duangmal K."/>
            <person name="Chantavorakit T."/>
        </authorList>
    </citation>
    <scope>NUCLEOTIDE SEQUENCE [LARGE SCALE GENOMIC DNA]</scope>
    <source>
        <strain evidence="6 7">8-3EHSu</strain>
    </source>
</reference>
<dbReference type="SUPFAM" id="SSF46689">
    <property type="entry name" value="Homeodomain-like"/>
    <property type="match status" value="1"/>
</dbReference>
<dbReference type="PANTHER" id="PTHR30055">
    <property type="entry name" value="HTH-TYPE TRANSCRIPTIONAL REGULATOR RUTR"/>
    <property type="match status" value="1"/>
</dbReference>